<organism evidence="3 4">
    <name type="scientific">Actinopolymorpha singaporensis</name>
    <dbReference type="NCBI Taxonomy" id="117157"/>
    <lineage>
        <taxon>Bacteria</taxon>
        <taxon>Bacillati</taxon>
        <taxon>Actinomycetota</taxon>
        <taxon>Actinomycetes</taxon>
        <taxon>Propionibacteriales</taxon>
        <taxon>Actinopolymorphaceae</taxon>
        <taxon>Actinopolymorpha</taxon>
    </lineage>
</organism>
<evidence type="ECO:0000259" key="2">
    <source>
        <dbReference type="Pfam" id="PF01261"/>
    </source>
</evidence>
<evidence type="ECO:0000313" key="3">
    <source>
        <dbReference type="EMBL" id="SDS40570.1"/>
    </source>
</evidence>
<feature type="compositionally biased region" description="Basic and acidic residues" evidence="1">
    <location>
        <begin position="72"/>
        <end position="91"/>
    </location>
</feature>
<proteinExistence type="predicted"/>
<dbReference type="GO" id="GO:0016853">
    <property type="term" value="F:isomerase activity"/>
    <property type="evidence" value="ECO:0007669"/>
    <property type="project" value="UniProtKB-KW"/>
</dbReference>
<dbReference type="Pfam" id="PF01261">
    <property type="entry name" value="AP_endonuc_2"/>
    <property type="match status" value="1"/>
</dbReference>
<dbReference type="PANTHER" id="PTHR12110">
    <property type="entry name" value="HYDROXYPYRUVATE ISOMERASE"/>
    <property type="match status" value="1"/>
</dbReference>
<dbReference type="InterPro" id="IPR036237">
    <property type="entry name" value="Xyl_isomerase-like_sf"/>
</dbReference>
<dbReference type="RefSeq" id="WP_241827937.1">
    <property type="nucleotide sequence ID" value="NZ_LT629732.1"/>
</dbReference>
<evidence type="ECO:0000256" key="1">
    <source>
        <dbReference type="SAM" id="MobiDB-lite"/>
    </source>
</evidence>
<keyword evidence="4" id="KW-1185">Reference proteome</keyword>
<dbReference type="Gene3D" id="3.20.20.150">
    <property type="entry name" value="Divalent-metal-dependent TIM barrel enzymes"/>
    <property type="match status" value="1"/>
</dbReference>
<dbReference type="PANTHER" id="PTHR12110:SF53">
    <property type="entry name" value="BLR5974 PROTEIN"/>
    <property type="match status" value="1"/>
</dbReference>
<evidence type="ECO:0000313" key="4">
    <source>
        <dbReference type="Proteomes" id="UP000198983"/>
    </source>
</evidence>
<dbReference type="EMBL" id="LT629732">
    <property type="protein sequence ID" value="SDS40570.1"/>
    <property type="molecule type" value="Genomic_DNA"/>
</dbReference>
<keyword evidence="3" id="KW-0413">Isomerase</keyword>
<reference evidence="3 4" key="1">
    <citation type="submission" date="2016-10" db="EMBL/GenBank/DDBJ databases">
        <authorList>
            <person name="de Groot N.N."/>
        </authorList>
    </citation>
    <scope>NUCLEOTIDE SEQUENCE [LARGE SCALE GENOMIC DNA]</scope>
    <source>
        <strain evidence="3 4">DSM 22024</strain>
    </source>
</reference>
<feature type="region of interest" description="Disordered" evidence="1">
    <location>
        <begin position="60"/>
        <end position="91"/>
    </location>
</feature>
<protein>
    <submittedName>
        <fullName evidence="3">Sugar phosphate isomerase/epimerase</fullName>
    </submittedName>
</protein>
<gene>
    <name evidence="3" type="ORF">SAMN04489717_2593</name>
</gene>
<name>A0A1H1RXY6_9ACTN</name>
<dbReference type="AlphaFoldDB" id="A0A1H1RXY6"/>
<dbReference type="STRING" id="117157.SAMN04489717_2593"/>
<dbReference type="InterPro" id="IPR050312">
    <property type="entry name" value="IolE/XylAMocC-like"/>
</dbReference>
<feature type="domain" description="Xylose isomerase-like TIM barrel" evidence="2">
    <location>
        <begin position="117"/>
        <end position="281"/>
    </location>
</feature>
<sequence>MSAAPNTSAPLRVGLSVYGTTYSMGLHPRAGRPPVTARDVMDQAVRFGLAGVELPATMLAGSSRTAPGTLREPGETPDRAGHAGDTARDDSPEALGEYARERGLFVTVDTAGFDPEALGRVFELAVRVGSPVVRTVVGGAKIGGDRRPLAGRWQAFLDDVTTKLHAATELAEQAGVTLAVENHQDLASEELLGLCESIGSAHFGINLDTGNPLATAEEPIDYFRRVAPYVKNVHLKDYWTWLSEEGYRLVRCPLGQGLTDFPALLGLLAEHAPGVSMAIELGALEARHIRVLAADFWPDYPPRTSAQLAQALGVVQANARPSGGDWRTPFERGESVEEIVAYEERQLLQSIAYVRTLQDWHGGRA</sequence>
<dbReference type="Proteomes" id="UP000198983">
    <property type="component" value="Chromosome I"/>
</dbReference>
<accession>A0A1H1RXY6</accession>
<dbReference type="SUPFAM" id="SSF51658">
    <property type="entry name" value="Xylose isomerase-like"/>
    <property type="match status" value="1"/>
</dbReference>
<dbReference type="InterPro" id="IPR013022">
    <property type="entry name" value="Xyl_isomerase-like_TIM-brl"/>
</dbReference>